<dbReference type="EMBL" id="CP095075">
    <property type="protein sequence ID" value="UOR10407.1"/>
    <property type="molecule type" value="Genomic_DNA"/>
</dbReference>
<accession>A0ABY4H7F0</accession>
<evidence type="ECO:0000313" key="3">
    <source>
        <dbReference type="Proteomes" id="UP000830326"/>
    </source>
</evidence>
<sequence length="220" mass="24856">MNDLLDRRLKKMDHNVKYQKVPMRERDIESMIHQVTHHPAKRPAKKWMKLTFPMPAVAVIAFLCFQVSNQPSESTTHKSVPLSERSLVTEHKAQQTSGSSTNVQSIQQTSSMDIAEQKQSSTMVRQTYVMFEDDMFAQTGNRVTETELSKVIGTVKTSTALEQQRNNAFFPEADIYSIKGMDASEKIAIHSRRSTGIGSSSISQQGYFIFEKKEPLPAAQ</sequence>
<evidence type="ECO:0000256" key="1">
    <source>
        <dbReference type="SAM" id="MobiDB-lite"/>
    </source>
</evidence>
<organism evidence="2 3">
    <name type="scientific">Halobacillus amylolyticus</name>
    <dbReference type="NCBI Taxonomy" id="2932259"/>
    <lineage>
        <taxon>Bacteria</taxon>
        <taxon>Bacillati</taxon>
        <taxon>Bacillota</taxon>
        <taxon>Bacilli</taxon>
        <taxon>Bacillales</taxon>
        <taxon>Bacillaceae</taxon>
        <taxon>Halobacillus</taxon>
    </lineage>
</organism>
<keyword evidence="3" id="KW-1185">Reference proteome</keyword>
<dbReference type="RefSeq" id="WP_245029512.1">
    <property type="nucleotide sequence ID" value="NZ_CP095075.1"/>
</dbReference>
<protein>
    <submittedName>
        <fullName evidence="2">Uncharacterized protein</fullName>
    </submittedName>
</protein>
<dbReference type="Proteomes" id="UP000830326">
    <property type="component" value="Chromosome"/>
</dbReference>
<feature type="region of interest" description="Disordered" evidence="1">
    <location>
        <begin position="72"/>
        <end position="118"/>
    </location>
</feature>
<evidence type="ECO:0000313" key="2">
    <source>
        <dbReference type="EMBL" id="UOR10407.1"/>
    </source>
</evidence>
<gene>
    <name evidence="2" type="ORF">MUO15_11980</name>
</gene>
<feature type="compositionally biased region" description="Polar residues" evidence="1">
    <location>
        <begin position="94"/>
        <end position="118"/>
    </location>
</feature>
<reference evidence="2" key="1">
    <citation type="submission" date="2022-04" db="EMBL/GenBank/DDBJ databases">
        <title>Halobacillus sp. isolated from saltern.</title>
        <authorList>
            <person name="Won M."/>
            <person name="Lee C.-M."/>
            <person name="Woen H.-Y."/>
            <person name="Kwon S.-W."/>
        </authorList>
    </citation>
    <scope>NUCLEOTIDE SEQUENCE</scope>
    <source>
        <strain evidence="2">SSHM10-5</strain>
    </source>
</reference>
<name>A0ABY4H7F0_9BACI</name>
<proteinExistence type="predicted"/>